<dbReference type="InterPro" id="IPR016192">
    <property type="entry name" value="APOBEC/CMP_deaminase_Zn-bd"/>
</dbReference>
<proteinExistence type="inferred from homology"/>
<keyword evidence="7 14" id="KW-0479">Metal-binding</keyword>
<dbReference type="GO" id="GO:0008835">
    <property type="term" value="F:diaminohydroxyphosphoribosylaminopyrimidine deaminase activity"/>
    <property type="evidence" value="ECO:0007669"/>
    <property type="project" value="UniProtKB-EC"/>
</dbReference>
<dbReference type="EC" id="3.5.4.26" evidence="14"/>
<comment type="function">
    <text evidence="1 14">Converts 2,5-diamino-6-(ribosylamino)-4(3h)-pyrimidinone 5'-phosphate into 5-amino-6-(ribosylamino)-2,4(1h,3h)-pyrimidinedione 5'-phosphate.</text>
</comment>
<dbReference type="InterPro" id="IPR016193">
    <property type="entry name" value="Cytidine_deaminase-like"/>
</dbReference>
<dbReference type="PANTHER" id="PTHR38011:SF7">
    <property type="entry name" value="2,5-DIAMINO-6-RIBOSYLAMINO-4(3H)-PYRIMIDINONE 5'-PHOSPHATE REDUCTASE"/>
    <property type="match status" value="1"/>
</dbReference>
<evidence type="ECO:0000256" key="12">
    <source>
        <dbReference type="ARBA" id="ARBA00049861"/>
    </source>
</evidence>
<dbReference type="Pfam" id="PF00383">
    <property type="entry name" value="dCMP_cyt_deam_1"/>
    <property type="match status" value="1"/>
</dbReference>
<dbReference type="GO" id="GO:0008703">
    <property type="term" value="F:5-amino-6-(5-phosphoribosylamino)uracil reductase activity"/>
    <property type="evidence" value="ECO:0007669"/>
    <property type="project" value="UniProtKB-EC"/>
</dbReference>
<evidence type="ECO:0000313" key="19">
    <source>
        <dbReference type="EMBL" id="NJC56000.1"/>
    </source>
</evidence>
<comment type="pathway">
    <text evidence="3 14">Cofactor biosynthesis; riboflavin biosynthesis; 5-amino-6-(D-ribitylamino)uracil from GTP: step 3/4.</text>
</comment>
<dbReference type="EMBL" id="JAATJN010000001">
    <property type="protein sequence ID" value="NJC56000.1"/>
    <property type="molecule type" value="Genomic_DNA"/>
</dbReference>
<dbReference type="SUPFAM" id="SSF53927">
    <property type="entry name" value="Cytidine deaminase-like"/>
    <property type="match status" value="1"/>
</dbReference>
<comment type="cofactor">
    <cofactor evidence="14 17">
        <name>Zn(2+)</name>
        <dbReference type="ChEBI" id="CHEBI:29105"/>
    </cofactor>
    <text evidence="14 17">Binds 1 zinc ion.</text>
</comment>
<evidence type="ECO:0000313" key="20">
    <source>
        <dbReference type="Proteomes" id="UP000576792"/>
    </source>
</evidence>
<comment type="catalytic activity">
    <reaction evidence="13 14">
        <text>2,5-diamino-6-hydroxy-4-(5-phosphoribosylamino)-pyrimidine + H2O + H(+) = 5-amino-6-(5-phospho-D-ribosylamino)uracil + NH4(+)</text>
        <dbReference type="Rhea" id="RHEA:21868"/>
        <dbReference type="ChEBI" id="CHEBI:15377"/>
        <dbReference type="ChEBI" id="CHEBI:15378"/>
        <dbReference type="ChEBI" id="CHEBI:28938"/>
        <dbReference type="ChEBI" id="CHEBI:58453"/>
        <dbReference type="ChEBI" id="CHEBI:58614"/>
        <dbReference type="EC" id="3.5.4.26"/>
    </reaction>
</comment>
<evidence type="ECO:0000256" key="8">
    <source>
        <dbReference type="ARBA" id="ARBA00022833"/>
    </source>
</evidence>
<dbReference type="GO" id="GO:0008270">
    <property type="term" value="F:zinc ion binding"/>
    <property type="evidence" value="ECO:0007669"/>
    <property type="project" value="InterPro"/>
</dbReference>
<feature type="binding site" evidence="16">
    <location>
        <position position="148"/>
    </location>
    <ligand>
        <name>NADP(+)</name>
        <dbReference type="ChEBI" id="CHEBI:58349"/>
    </ligand>
</feature>
<dbReference type="InterPro" id="IPR024072">
    <property type="entry name" value="DHFR-like_dom_sf"/>
</dbReference>
<feature type="domain" description="CMP/dCMP-type deaminase" evidence="18">
    <location>
        <begin position="1"/>
        <end position="109"/>
    </location>
</feature>
<dbReference type="Gene3D" id="3.40.430.10">
    <property type="entry name" value="Dihydrofolate Reductase, subunit A"/>
    <property type="match status" value="2"/>
</dbReference>
<sequence>MTAALKAARRGHRGANPLVGAAILTKDAQVVVGHHAGAGSPHAEVDAITTAIDLDVDLAASTLFVTLEPCAHTGRTGPCTQAIIDAGIPDVVFALHDSNGVAAGGGTVLAEAGVRVRSGLGHDEASALNVRWRRSVDAERPFVTAKIAQSLDGMVAASDGTSQWITSAASRDHAHELRSRVDGILVGTGTALTDDPRLNARGPGGEPLESQPVPIVLGLTSLPPESFLALNPDTVHLRTHDITAALGELHARGMRHILIEGGPGVLGAFFAAGAVDEVFCYQAPLLVGPGRSSLSGLSTSTLSEAVSLVPDETAEPAMSRHGPDVLLHFVVGESCAEAAASGAETAAAETDGVSTNIETTDAYFI</sequence>
<dbReference type="PANTHER" id="PTHR38011">
    <property type="entry name" value="DIHYDROFOLATE REDUCTASE FAMILY PROTEIN (AFU_ORTHOLOGUE AFUA_8G06820)"/>
    <property type="match status" value="1"/>
</dbReference>
<comment type="similarity">
    <text evidence="4 14">In the N-terminal section; belongs to the cytidine and deoxycytidylate deaminase family.</text>
</comment>
<feature type="binding site" evidence="16">
    <location>
        <position position="201"/>
    </location>
    <ligand>
        <name>substrate</name>
    </ligand>
</feature>
<evidence type="ECO:0000256" key="11">
    <source>
        <dbReference type="ARBA" id="ARBA00023268"/>
    </source>
</evidence>
<dbReference type="InterPro" id="IPR004794">
    <property type="entry name" value="Eubact_RibD"/>
</dbReference>
<reference evidence="19 20" key="1">
    <citation type="submission" date="2020-03" db="EMBL/GenBank/DDBJ databases">
        <title>Sequencing the genomes of 1000 actinobacteria strains.</title>
        <authorList>
            <person name="Klenk H.-P."/>
        </authorList>
    </citation>
    <scope>NUCLEOTIDE SEQUENCE [LARGE SCALE GENOMIC DNA]</scope>
    <source>
        <strain evidence="19 20">DSM 18964</strain>
    </source>
</reference>
<keyword evidence="14 19" id="KW-0378">Hydrolase</keyword>
<comment type="pathway">
    <text evidence="2 14">Cofactor biosynthesis; riboflavin biosynthesis; 5-amino-6-(D-ribitylamino)uracil from GTP: step 2/4.</text>
</comment>
<evidence type="ECO:0000256" key="10">
    <source>
        <dbReference type="ARBA" id="ARBA00023002"/>
    </source>
</evidence>
<evidence type="ECO:0000256" key="5">
    <source>
        <dbReference type="ARBA" id="ARBA00007417"/>
    </source>
</evidence>
<feature type="binding site" evidence="16">
    <location>
        <position position="190"/>
    </location>
    <ligand>
        <name>NADP(+)</name>
        <dbReference type="ChEBI" id="CHEBI:58349"/>
    </ligand>
</feature>
<comment type="catalytic activity">
    <reaction evidence="12 14">
        <text>5-amino-6-(5-phospho-D-ribitylamino)uracil + NADP(+) = 5-amino-6-(5-phospho-D-ribosylamino)uracil + NADPH + H(+)</text>
        <dbReference type="Rhea" id="RHEA:17845"/>
        <dbReference type="ChEBI" id="CHEBI:15378"/>
        <dbReference type="ChEBI" id="CHEBI:57783"/>
        <dbReference type="ChEBI" id="CHEBI:58349"/>
        <dbReference type="ChEBI" id="CHEBI:58421"/>
        <dbReference type="ChEBI" id="CHEBI:58453"/>
        <dbReference type="EC" id="1.1.1.193"/>
    </reaction>
</comment>
<dbReference type="Pfam" id="PF01872">
    <property type="entry name" value="RibD_C"/>
    <property type="match status" value="1"/>
</dbReference>
<evidence type="ECO:0000256" key="1">
    <source>
        <dbReference type="ARBA" id="ARBA00002151"/>
    </source>
</evidence>
<keyword evidence="9 14" id="KW-0521">NADP</keyword>
<gene>
    <name evidence="19" type="ORF">BKA07_001035</name>
</gene>
<dbReference type="GO" id="GO:0009231">
    <property type="term" value="P:riboflavin biosynthetic process"/>
    <property type="evidence" value="ECO:0007669"/>
    <property type="project" value="UniProtKB-UniPathway"/>
</dbReference>
<feature type="binding site" evidence="17">
    <location>
        <position position="42"/>
    </location>
    <ligand>
        <name>Zn(2+)</name>
        <dbReference type="ChEBI" id="CHEBI:29105"/>
        <note>catalytic</note>
    </ligand>
</feature>
<feature type="binding site" evidence="16">
    <location>
        <position position="260"/>
    </location>
    <ligand>
        <name>substrate</name>
    </ligand>
</feature>
<feature type="binding site" evidence="17">
    <location>
        <position position="70"/>
    </location>
    <ligand>
        <name>Zn(2+)</name>
        <dbReference type="ChEBI" id="CHEBI:29105"/>
        <note>catalytic</note>
    </ligand>
</feature>
<name>A0A846RXZ4_9MICO</name>
<evidence type="ECO:0000256" key="14">
    <source>
        <dbReference type="PIRNR" id="PIRNR006769"/>
    </source>
</evidence>
<dbReference type="PROSITE" id="PS00903">
    <property type="entry name" value="CYT_DCMP_DEAMINASES_1"/>
    <property type="match status" value="1"/>
</dbReference>
<keyword evidence="11" id="KW-0511">Multifunctional enzyme</keyword>
<dbReference type="EC" id="1.1.1.193" evidence="14"/>
<keyword evidence="8 14" id="KW-0862">Zinc</keyword>
<keyword evidence="20" id="KW-1185">Reference proteome</keyword>
<keyword evidence="10 14" id="KW-0560">Oxidoreductase</keyword>
<evidence type="ECO:0000256" key="6">
    <source>
        <dbReference type="ARBA" id="ARBA00022619"/>
    </source>
</evidence>
<dbReference type="RefSeq" id="WP_245161845.1">
    <property type="nucleotide sequence ID" value="NZ_BAAAPQ010000026.1"/>
</dbReference>
<organism evidence="19 20">
    <name type="scientific">Brevibacterium marinum</name>
    <dbReference type="NCBI Taxonomy" id="418643"/>
    <lineage>
        <taxon>Bacteria</taxon>
        <taxon>Bacillati</taxon>
        <taxon>Actinomycetota</taxon>
        <taxon>Actinomycetes</taxon>
        <taxon>Micrococcales</taxon>
        <taxon>Brevibacteriaceae</taxon>
        <taxon>Brevibacterium</taxon>
    </lineage>
</organism>
<evidence type="ECO:0000256" key="9">
    <source>
        <dbReference type="ARBA" id="ARBA00022857"/>
    </source>
</evidence>
<dbReference type="Proteomes" id="UP000576792">
    <property type="component" value="Unassembled WGS sequence"/>
</dbReference>
<comment type="caution">
    <text evidence="19">The sequence shown here is derived from an EMBL/GenBank/DDBJ whole genome shotgun (WGS) entry which is preliminary data.</text>
</comment>
<feature type="binding site" evidence="16">
    <location>
        <begin position="262"/>
        <end position="268"/>
    </location>
    <ligand>
        <name>NADP(+)</name>
        <dbReference type="ChEBI" id="CHEBI:58349"/>
    </ligand>
</feature>
<dbReference type="SUPFAM" id="SSF53597">
    <property type="entry name" value="Dihydrofolate reductase-like"/>
    <property type="match status" value="1"/>
</dbReference>
<evidence type="ECO:0000259" key="18">
    <source>
        <dbReference type="PROSITE" id="PS51747"/>
    </source>
</evidence>
<dbReference type="InterPro" id="IPR050765">
    <property type="entry name" value="Riboflavin_Biosynth_HTPR"/>
</dbReference>
<dbReference type="InterPro" id="IPR002734">
    <property type="entry name" value="RibDG_C"/>
</dbReference>
<feature type="binding site" evidence="16">
    <location>
        <position position="162"/>
    </location>
    <ligand>
        <name>substrate</name>
    </ligand>
</feature>
<dbReference type="PIRSF" id="PIRSF006769">
    <property type="entry name" value="RibD"/>
    <property type="match status" value="1"/>
</dbReference>
<evidence type="ECO:0000256" key="7">
    <source>
        <dbReference type="ARBA" id="ARBA00022723"/>
    </source>
</evidence>
<feature type="binding site" evidence="16">
    <location>
        <position position="178"/>
    </location>
    <ligand>
        <name>substrate</name>
    </ligand>
</feature>
<dbReference type="NCBIfam" id="TIGR00326">
    <property type="entry name" value="eubact_ribD"/>
    <property type="match status" value="1"/>
</dbReference>
<evidence type="ECO:0000256" key="13">
    <source>
        <dbReference type="ARBA" id="ARBA00049886"/>
    </source>
</evidence>
<feature type="binding site" evidence="17">
    <location>
        <position position="79"/>
    </location>
    <ligand>
        <name>Zn(2+)</name>
        <dbReference type="ChEBI" id="CHEBI:29105"/>
        <note>catalytic</note>
    </ligand>
</feature>
<dbReference type="PROSITE" id="PS51747">
    <property type="entry name" value="CYT_DCMP_DEAMINASES_2"/>
    <property type="match status" value="1"/>
</dbReference>
<evidence type="ECO:0000256" key="2">
    <source>
        <dbReference type="ARBA" id="ARBA00004882"/>
    </source>
</evidence>
<evidence type="ECO:0000256" key="16">
    <source>
        <dbReference type="PIRSR" id="PIRSR006769-2"/>
    </source>
</evidence>
<feature type="binding site" evidence="16">
    <location>
        <position position="164"/>
    </location>
    <ligand>
        <name>NADP(+)</name>
        <dbReference type="ChEBI" id="CHEBI:58349"/>
    </ligand>
</feature>
<evidence type="ECO:0000256" key="3">
    <source>
        <dbReference type="ARBA" id="ARBA00004910"/>
    </source>
</evidence>
<feature type="binding site" evidence="16">
    <location>
        <position position="198"/>
    </location>
    <ligand>
        <name>substrate</name>
    </ligand>
</feature>
<keyword evidence="6 14" id="KW-0686">Riboflavin biosynthesis</keyword>
<protein>
    <recommendedName>
        <fullName evidence="14">Riboflavin biosynthesis protein RibD</fullName>
    </recommendedName>
    <domain>
        <recommendedName>
            <fullName evidence="14">Diaminohydroxyphosphoribosylaminopyrimidine deaminase</fullName>
            <shortName evidence="14">DRAP deaminase</shortName>
            <ecNumber evidence="14">3.5.4.26</ecNumber>
        </recommendedName>
        <alternativeName>
            <fullName evidence="14">Riboflavin-specific deaminase</fullName>
        </alternativeName>
    </domain>
    <domain>
        <recommendedName>
            <fullName evidence="14">5-amino-6-(5-phosphoribosylamino)uracil reductase</fullName>
            <ecNumber evidence="14">1.1.1.193</ecNumber>
        </recommendedName>
        <alternativeName>
            <fullName evidence="14">HTP reductase</fullName>
        </alternativeName>
    </domain>
</protein>
<feature type="binding site" evidence="16">
    <location>
        <position position="194"/>
    </location>
    <ligand>
        <name>NADP(+)</name>
        <dbReference type="ChEBI" id="CHEBI:58349"/>
    </ligand>
</feature>
<evidence type="ECO:0000256" key="17">
    <source>
        <dbReference type="PIRSR" id="PIRSR006769-3"/>
    </source>
</evidence>
<accession>A0A846RXZ4</accession>
<comment type="similarity">
    <text evidence="5 14">In the C-terminal section; belongs to the HTP reductase family.</text>
</comment>
<evidence type="ECO:0000256" key="15">
    <source>
        <dbReference type="PIRSR" id="PIRSR006769-1"/>
    </source>
</evidence>
<evidence type="ECO:0000256" key="4">
    <source>
        <dbReference type="ARBA" id="ARBA00005259"/>
    </source>
</evidence>
<dbReference type="UniPathway" id="UPA00275">
    <property type="reaction ID" value="UER00401"/>
</dbReference>
<dbReference type="InterPro" id="IPR002125">
    <property type="entry name" value="CMP_dCMP_dom"/>
</dbReference>
<dbReference type="AlphaFoldDB" id="A0A846RXZ4"/>
<feature type="active site" description="Proton donor" evidence="15">
    <location>
        <position position="44"/>
    </location>
</feature>
<dbReference type="Gene3D" id="3.40.140.10">
    <property type="entry name" value="Cytidine Deaminase, domain 2"/>
    <property type="match status" value="1"/>
</dbReference>